<sequence length="69" mass="7131">MRVFGVAIPFAVWQGNRGPACHILLAGRLVAAVGLGYAQAEAEQVIDLGGRWAAPGLVDGPVHLEAALL</sequence>
<dbReference type="Gene3D" id="3.20.20.140">
    <property type="entry name" value="Metal-dependent hydrolases"/>
    <property type="match status" value="1"/>
</dbReference>
<dbReference type="Proteomes" id="UP000058660">
    <property type="component" value="Chromosome"/>
</dbReference>
<dbReference type="SUPFAM" id="SSF51338">
    <property type="entry name" value="Composite domain of metallo-dependent hydrolases"/>
    <property type="match status" value="1"/>
</dbReference>
<reference evidence="2" key="1">
    <citation type="journal article" date="2015" name="PLoS ONE">
        <title>Complete Genome Sequence of Thermus aquaticus Y51MC23.</title>
        <authorList>
            <person name="Brumm P.J."/>
            <person name="Monsma S."/>
            <person name="Keough B."/>
            <person name="Jasinovica S."/>
            <person name="Ferguson E."/>
            <person name="Schoenfeld T."/>
            <person name="Lodes M."/>
            <person name="Mead D.A."/>
        </authorList>
    </citation>
    <scope>NUCLEOTIDE SEQUENCE [LARGE SCALE GENOMIC DNA]</scope>
    <source>
        <strain evidence="2">BAA-2747 / Y51MC23</strain>
    </source>
</reference>
<keyword evidence="2" id="KW-1185">Reference proteome</keyword>
<evidence type="ECO:0000313" key="2">
    <source>
        <dbReference type="Proteomes" id="UP000058660"/>
    </source>
</evidence>
<dbReference type="Gene3D" id="2.30.40.10">
    <property type="entry name" value="Urease, subunit C, domain 1"/>
    <property type="match status" value="1"/>
</dbReference>
<gene>
    <name evidence="1" type="ORF">TO73_2192</name>
</gene>
<accession>A0ABM5VP70</accession>
<dbReference type="InterPro" id="IPR011059">
    <property type="entry name" value="Metal-dep_hydrolase_composite"/>
</dbReference>
<organism evidence="1 2">
    <name type="scientific">Thermus aquaticus (strain ATCC BAA-2747 / Y51MC23)</name>
    <dbReference type="NCBI Taxonomy" id="498848"/>
    <lineage>
        <taxon>Bacteria</taxon>
        <taxon>Thermotogati</taxon>
        <taxon>Deinococcota</taxon>
        <taxon>Deinococci</taxon>
        <taxon>Thermales</taxon>
        <taxon>Thermaceae</taxon>
        <taxon>Thermus</taxon>
    </lineage>
</organism>
<dbReference type="EMBL" id="CP010822">
    <property type="protein sequence ID" value="ALJ92002.1"/>
    <property type="molecule type" value="Genomic_DNA"/>
</dbReference>
<evidence type="ECO:0000313" key="1">
    <source>
        <dbReference type="EMBL" id="ALJ92002.1"/>
    </source>
</evidence>
<protein>
    <submittedName>
        <fullName evidence="1">Adenine deaminase</fullName>
    </submittedName>
</protein>
<proteinExistence type="predicted"/>
<name>A0ABM5VP70_THEA5</name>